<evidence type="ECO:0000313" key="3">
    <source>
        <dbReference type="Proteomes" id="UP000239425"/>
    </source>
</evidence>
<evidence type="ECO:0000256" key="1">
    <source>
        <dbReference type="SAM" id="MobiDB-lite"/>
    </source>
</evidence>
<dbReference type="EMBL" id="PHHC01000094">
    <property type="protein sequence ID" value="PPE03575.1"/>
    <property type="molecule type" value="Genomic_DNA"/>
</dbReference>
<dbReference type="OrthoDB" id="573424at2"/>
<organism evidence="2 3">
    <name type="scientific">Holospora curviuscula</name>
    <dbReference type="NCBI Taxonomy" id="1082868"/>
    <lineage>
        <taxon>Bacteria</taxon>
        <taxon>Pseudomonadati</taxon>
        <taxon>Pseudomonadota</taxon>
        <taxon>Alphaproteobacteria</taxon>
        <taxon>Holosporales</taxon>
        <taxon>Holosporaceae</taxon>
        <taxon>Holospora</taxon>
    </lineage>
</organism>
<evidence type="ECO:0008006" key="4">
    <source>
        <dbReference type="Google" id="ProtNLM"/>
    </source>
</evidence>
<name>A0A2S5R8X0_9PROT</name>
<keyword evidence="3" id="KW-1185">Reference proteome</keyword>
<feature type="region of interest" description="Disordered" evidence="1">
    <location>
        <begin position="1"/>
        <end position="38"/>
    </location>
</feature>
<reference evidence="2 3" key="1">
    <citation type="submission" date="2017-11" db="EMBL/GenBank/DDBJ databases">
        <title>Comparative genomic analysis of Holospora spp., intranuclear symbionts of paramecia.</title>
        <authorList>
            <person name="Garushyants S.K."/>
            <person name="Beliavskaya A."/>
            <person name="Malko D.B."/>
            <person name="Logacheva M.D."/>
            <person name="Rautian M.S."/>
            <person name="Gelfand M.S."/>
        </authorList>
    </citation>
    <scope>NUCLEOTIDE SEQUENCE [LARGE SCALE GENOMIC DNA]</scope>
    <source>
        <strain evidence="3">02AZ16</strain>
    </source>
</reference>
<protein>
    <recommendedName>
        <fullName evidence="4">DDE Tnp4 domain-containing protein</fullName>
    </recommendedName>
</protein>
<evidence type="ECO:0000313" key="2">
    <source>
        <dbReference type="EMBL" id="PPE03575.1"/>
    </source>
</evidence>
<proteinExistence type="predicted"/>
<comment type="caution">
    <text evidence="2">The sequence shown here is derived from an EMBL/GenBank/DDBJ whole genome shotgun (WGS) entry which is preliminary data.</text>
</comment>
<gene>
    <name evidence="2" type="ORF">HCUR_01002</name>
</gene>
<dbReference type="AlphaFoldDB" id="A0A2S5R8X0"/>
<dbReference type="Proteomes" id="UP000239425">
    <property type="component" value="Unassembled WGS sequence"/>
</dbReference>
<accession>A0A2S5R8X0</accession>
<sequence>MIQQKHKKRLKNNKKIKNRNNTQKRYDLGKKRRHTSKTQIVIDKKSKKIICTAFIKDKRYKGFNQWKTKVNPNIKAVTDNSYQGIQKLHNISKLPKKNTKKTSLI</sequence>
<feature type="compositionally biased region" description="Basic residues" evidence="1">
    <location>
        <begin position="1"/>
        <end position="18"/>
    </location>
</feature>
<dbReference type="RefSeq" id="WP_104206993.1">
    <property type="nucleotide sequence ID" value="NZ_PHHC01000094.1"/>
</dbReference>